<keyword evidence="1" id="KW-0812">Transmembrane</keyword>
<gene>
    <name evidence="2" type="ORF">OUZ56_021026</name>
</gene>
<comment type="caution">
    <text evidence="2">The sequence shown here is derived from an EMBL/GenBank/DDBJ whole genome shotgun (WGS) entry which is preliminary data.</text>
</comment>
<accession>A0ABQ9ZGV5</accession>
<keyword evidence="1" id="KW-1133">Transmembrane helix</keyword>
<evidence type="ECO:0000313" key="2">
    <source>
        <dbReference type="EMBL" id="KAK4011918.1"/>
    </source>
</evidence>
<reference evidence="2 3" key="1">
    <citation type="journal article" date="2023" name="Nucleic Acids Res.">
        <title>The hologenome of Daphnia magna reveals possible DNA methylation and microbiome-mediated evolution of the host genome.</title>
        <authorList>
            <person name="Chaturvedi A."/>
            <person name="Li X."/>
            <person name="Dhandapani V."/>
            <person name="Marshall H."/>
            <person name="Kissane S."/>
            <person name="Cuenca-Cambronero M."/>
            <person name="Asole G."/>
            <person name="Calvet F."/>
            <person name="Ruiz-Romero M."/>
            <person name="Marangio P."/>
            <person name="Guigo R."/>
            <person name="Rago D."/>
            <person name="Mirbahai L."/>
            <person name="Eastwood N."/>
            <person name="Colbourne J.K."/>
            <person name="Zhou J."/>
            <person name="Mallon E."/>
            <person name="Orsini L."/>
        </authorList>
    </citation>
    <scope>NUCLEOTIDE SEQUENCE [LARGE SCALE GENOMIC DNA]</scope>
    <source>
        <strain evidence="2">LRV0_1</strain>
    </source>
</reference>
<name>A0ABQ9ZGV5_9CRUS</name>
<dbReference type="EMBL" id="JAOYFB010000003">
    <property type="protein sequence ID" value="KAK4011918.1"/>
    <property type="molecule type" value="Genomic_DNA"/>
</dbReference>
<evidence type="ECO:0000256" key="1">
    <source>
        <dbReference type="SAM" id="Phobius"/>
    </source>
</evidence>
<feature type="transmembrane region" description="Helical" evidence="1">
    <location>
        <begin position="20"/>
        <end position="40"/>
    </location>
</feature>
<dbReference type="Proteomes" id="UP001234178">
    <property type="component" value="Unassembled WGS sequence"/>
</dbReference>
<proteinExistence type="predicted"/>
<organism evidence="2 3">
    <name type="scientific">Daphnia magna</name>
    <dbReference type="NCBI Taxonomy" id="35525"/>
    <lineage>
        <taxon>Eukaryota</taxon>
        <taxon>Metazoa</taxon>
        <taxon>Ecdysozoa</taxon>
        <taxon>Arthropoda</taxon>
        <taxon>Crustacea</taxon>
        <taxon>Branchiopoda</taxon>
        <taxon>Diplostraca</taxon>
        <taxon>Cladocera</taxon>
        <taxon>Anomopoda</taxon>
        <taxon>Daphniidae</taxon>
        <taxon>Daphnia</taxon>
    </lineage>
</organism>
<keyword evidence="1" id="KW-0472">Membrane</keyword>
<evidence type="ECO:0000313" key="3">
    <source>
        <dbReference type="Proteomes" id="UP001234178"/>
    </source>
</evidence>
<keyword evidence="3" id="KW-1185">Reference proteome</keyword>
<sequence>MVGKYSGKVVASRRVLAMYGYYVFSVLSYTQAGLLAKIAINKVDVSNGKEVLRLDTGANHCPTDCRWPGNLTVYLSDPCSSTPHRVAALCPAEPGSAALETRRCIAWIAVRYPTPSARMGNHTHPLSRILTHDTYHMVFLETKLTYWSSP</sequence>
<protein>
    <submittedName>
        <fullName evidence="2">Uncharacterized protein</fullName>
    </submittedName>
</protein>